<dbReference type="Proteomes" id="UP001162164">
    <property type="component" value="Unassembled WGS sequence"/>
</dbReference>
<evidence type="ECO:0000313" key="4">
    <source>
        <dbReference type="EMBL" id="KAJ8980913.1"/>
    </source>
</evidence>
<dbReference type="PANTHER" id="PTHR43435">
    <property type="entry name" value="RIBULOKINASE"/>
    <property type="match status" value="1"/>
</dbReference>
<evidence type="ECO:0000256" key="2">
    <source>
        <dbReference type="ARBA" id="ARBA00022777"/>
    </source>
</evidence>
<feature type="domain" description="Carbohydrate kinase FGGY C-terminal" evidence="3">
    <location>
        <begin position="1"/>
        <end position="172"/>
    </location>
</feature>
<name>A0ABQ9JRL7_9CUCU</name>
<comment type="caution">
    <text evidence="4">The sequence shown here is derived from an EMBL/GenBank/DDBJ whole genome shotgun (WGS) entry which is preliminary data.</text>
</comment>
<evidence type="ECO:0000256" key="1">
    <source>
        <dbReference type="ARBA" id="ARBA00022679"/>
    </source>
</evidence>
<dbReference type="EMBL" id="JAPWTJ010000222">
    <property type="protein sequence ID" value="KAJ8980913.1"/>
    <property type="molecule type" value="Genomic_DNA"/>
</dbReference>
<organism evidence="4 5">
    <name type="scientific">Molorchus minor</name>
    <dbReference type="NCBI Taxonomy" id="1323400"/>
    <lineage>
        <taxon>Eukaryota</taxon>
        <taxon>Metazoa</taxon>
        <taxon>Ecdysozoa</taxon>
        <taxon>Arthropoda</taxon>
        <taxon>Hexapoda</taxon>
        <taxon>Insecta</taxon>
        <taxon>Pterygota</taxon>
        <taxon>Neoptera</taxon>
        <taxon>Endopterygota</taxon>
        <taxon>Coleoptera</taxon>
        <taxon>Polyphaga</taxon>
        <taxon>Cucujiformia</taxon>
        <taxon>Chrysomeloidea</taxon>
        <taxon>Cerambycidae</taxon>
        <taxon>Lamiinae</taxon>
        <taxon>Monochamini</taxon>
        <taxon>Molorchus</taxon>
    </lineage>
</organism>
<keyword evidence="1" id="KW-0808">Transferase</keyword>
<dbReference type="InterPro" id="IPR043129">
    <property type="entry name" value="ATPase_NBD"/>
</dbReference>
<protein>
    <recommendedName>
        <fullName evidence="3">Carbohydrate kinase FGGY C-terminal domain-containing protein</fullName>
    </recommendedName>
</protein>
<keyword evidence="2" id="KW-0418">Kinase</keyword>
<reference evidence="4" key="1">
    <citation type="journal article" date="2023" name="Insect Mol. Biol.">
        <title>Genome sequencing provides insights into the evolution of gene families encoding plant cell wall-degrading enzymes in longhorned beetles.</title>
        <authorList>
            <person name="Shin N.R."/>
            <person name="Okamura Y."/>
            <person name="Kirsch R."/>
            <person name="Pauchet Y."/>
        </authorList>
    </citation>
    <scope>NUCLEOTIDE SEQUENCE</scope>
    <source>
        <strain evidence="4">MMC_N1</strain>
    </source>
</reference>
<accession>A0ABQ9JRL7</accession>
<evidence type="ECO:0000313" key="5">
    <source>
        <dbReference type="Proteomes" id="UP001162164"/>
    </source>
</evidence>
<gene>
    <name evidence="4" type="ORF">NQ317_011554</name>
</gene>
<proteinExistence type="predicted"/>
<evidence type="ECO:0000259" key="3">
    <source>
        <dbReference type="Pfam" id="PF02782"/>
    </source>
</evidence>
<dbReference type="InterPro" id="IPR018485">
    <property type="entry name" value="FGGY_C"/>
</dbReference>
<sequence>MVPGMWLNEGGQSATGKLIDHIIESHPATPEIRKRLGNLHIQQYLSNILHDLAKRQNLKSIALLTKDLHVCPDFHGNRSPIADPSLKGNELEISGLSLSDDEESLALFVSCYRSGVVVRYCHILESSEVLATRKSNQLSYRGPLQNPIFTEAQATLCNFTSRMPDEVESVCWDLLFWGLVPPNILRMYSPTPMGGEGSVDTT</sequence>
<keyword evidence="5" id="KW-1185">Reference proteome</keyword>
<dbReference type="SUPFAM" id="SSF53067">
    <property type="entry name" value="Actin-like ATPase domain"/>
    <property type="match status" value="1"/>
</dbReference>
<dbReference type="Gene3D" id="1.20.58.2240">
    <property type="match status" value="1"/>
</dbReference>
<dbReference type="PANTHER" id="PTHR43435:SF4">
    <property type="entry name" value="FGGY CARBOHYDRATE KINASE DOMAIN-CONTAINING PROTEIN"/>
    <property type="match status" value="1"/>
</dbReference>
<dbReference type="Pfam" id="PF02782">
    <property type="entry name" value="FGGY_C"/>
    <property type="match status" value="1"/>
</dbReference>